<dbReference type="RefSeq" id="WP_083051860.1">
    <property type="nucleotide sequence ID" value="NZ_MWQY01000017.1"/>
</dbReference>
<name>A0A1Y1RWB1_9SPIO</name>
<comment type="caution">
    <text evidence="7">The sequence shown here is derived from an EMBL/GenBank/DDBJ whole genome shotgun (WGS) entry which is preliminary data.</text>
</comment>
<dbReference type="EMBL" id="MWQY01000017">
    <property type="protein sequence ID" value="ORC33853.1"/>
    <property type="molecule type" value="Genomic_DNA"/>
</dbReference>
<reference evidence="7 8" key="1">
    <citation type="submission" date="2017-03" db="EMBL/GenBank/DDBJ databases">
        <title>Draft Genome sequence of Marispirochaeta sp. strain JC444.</title>
        <authorList>
            <person name="Shivani Y."/>
            <person name="Subhash Y."/>
            <person name="Sasikala C."/>
            <person name="Ramana C."/>
        </authorList>
    </citation>
    <scope>NUCLEOTIDE SEQUENCE [LARGE SCALE GENOMIC DNA]</scope>
    <source>
        <strain evidence="7 8">JC444</strain>
    </source>
</reference>
<proteinExistence type="predicted"/>
<feature type="transmembrane region" description="Helical" evidence="5">
    <location>
        <begin position="53"/>
        <end position="83"/>
    </location>
</feature>
<dbReference type="STRING" id="1963862.B4O97_14410"/>
<dbReference type="InterPro" id="IPR006977">
    <property type="entry name" value="Yip1_dom"/>
</dbReference>
<dbReference type="GO" id="GO:0016020">
    <property type="term" value="C:membrane"/>
    <property type="evidence" value="ECO:0007669"/>
    <property type="project" value="UniProtKB-SubCell"/>
</dbReference>
<sequence length="186" mass="20681">MISEPDSPDYTLNSYSKNSIQTNRVAKASAAYFLVSYVEAVGNGILADQPESLAYILGAGILGAMIGGAFSLLVFGVLWFWIASRIMKGTTRLKETVIIVGENFYKPALFSLTCIPFLIFLHFHPDSVLILCISTLIALFCGFWALIRAIKSVKAKNEFNWKQTLFISIWPILLFTLASILFELIL</sequence>
<dbReference type="AlphaFoldDB" id="A0A1Y1RWB1"/>
<keyword evidence="3 5" id="KW-1133">Transmembrane helix</keyword>
<keyword evidence="4 5" id="KW-0472">Membrane</keyword>
<evidence type="ECO:0000256" key="1">
    <source>
        <dbReference type="ARBA" id="ARBA00004141"/>
    </source>
</evidence>
<accession>A0A1Y1RWB1</accession>
<gene>
    <name evidence="7" type="ORF">B4O97_14410</name>
</gene>
<organism evidence="7 8">
    <name type="scientific">Marispirochaeta aestuarii</name>
    <dbReference type="NCBI Taxonomy" id="1963862"/>
    <lineage>
        <taxon>Bacteria</taxon>
        <taxon>Pseudomonadati</taxon>
        <taxon>Spirochaetota</taxon>
        <taxon>Spirochaetia</taxon>
        <taxon>Spirochaetales</taxon>
        <taxon>Spirochaetaceae</taxon>
        <taxon>Marispirochaeta</taxon>
    </lineage>
</organism>
<evidence type="ECO:0000259" key="6">
    <source>
        <dbReference type="Pfam" id="PF04893"/>
    </source>
</evidence>
<evidence type="ECO:0000256" key="3">
    <source>
        <dbReference type="ARBA" id="ARBA00022989"/>
    </source>
</evidence>
<evidence type="ECO:0000256" key="5">
    <source>
        <dbReference type="SAM" id="Phobius"/>
    </source>
</evidence>
<feature type="transmembrane region" description="Helical" evidence="5">
    <location>
        <begin position="167"/>
        <end position="185"/>
    </location>
</feature>
<dbReference type="Proteomes" id="UP000192343">
    <property type="component" value="Unassembled WGS sequence"/>
</dbReference>
<protein>
    <recommendedName>
        <fullName evidence="6">Yip1 domain-containing protein</fullName>
    </recommendedName>
</protein>
<comment type="subcellular location">
    <subcellularLocation>
        <location evidence="1">Membrane</location>
        <topology evidence="1">Multi-pass membrane protein</topology>
    </subcellularLocation>
</comment>
<evidence type="ECO:0000313" key="8">
    <source>
        <dbReference type="Proteomes" id="UP000192343"/>
    </source>
</evidence>
<evidence type="ECO:0000256" key="4">
    <source>
        <dbReference type="ARBA" id="ARBA00023136"/>
    </source>
</evidence>
<dbReference type="Pfam" id="PF04893">
    <property type="entry name" value="Yip1"/>
    <property type="match status" value="1"/>
</dbReference>
<feature type="transmembrane region" description="Helical" evidence="5">
    <location>
        <begin position="104"/>
        <end position="122"/>
    </location>
</feature>
<evidence type="ECO:0000313" key="7">
    <source>
        <dbReference type="EMBL" id="ORC33853.1"/>
    </source>
</evidence>
<feature type="domain" description="Yip1" evidence="6">
    <location>
        <begin position="45"/>
        <end position="178"/>
    </location>
</feature>
<feature type="transmembrane region" description="Helical" evidence="5">
    <location>
        <begin position="128"/>
        <end position="147"/>
    </location>
</feature>
<evidence type="ECO:0000256" key="2">
    <source>
        <dbReference type="ARBA" id="ARBA00022692"/>
    </source>
</evidence>
<keyword evidence="8" id="KW-1185">Reference proteome</keyword>
<keyword evidence="2 5" id="KW-0812">Transmembrane</keyword>